<dbReference type="Proteomes" id="UP000199149">
    <property type="component" value="Unassembled WGS sequence"/>
</dbReference>
<evidence type="ECO:0000313" key="7">
    <source>
        <dbReference type="EMBL" id="SFM87591.1"/>
    </source>
</evidence>
<keyword evidence="6" id="KW-0813">Transport</keyword>
<dbReference type="NCBIfam" id="NF007111">
    <property type="entry name" value="PRK09560.1"/>
    <property type="match status" value="1"/>
</dbReference>
<dbReference type="STRING" id="684065.SAMN05421738_103218"/>
<keyword evidence="5 6" id="KW-0472">Membrane</keyword>
<dbReference type="OrthoDB" id="9808135at2"/>
<gene>
    <name evidence="6" type="primary">nhaA</name>
    <name evidence="7" type="ORF">SAMN05421738_103218</name>
</gene>
<feature type="transmembrane region" description="Helical" evidence="6">
    <location>
        <begin position="49"/>
        <end position="69"/>
    </location>
</feature>
<evidence type="ECO:0000256" key="1">
    <source>
        <dbReference type="ARBA" id="ARBA00004429"/>
    </source>
</evidence>
<keyword evidence="4 6" id="KW-1133">Transmembrane helix</keyword>
<comment type="subcellular location">
    <subcellularLocation>
        <location evidence="1">Cell inner membrane</location>
        <topology evidence="1">Multi-pass membrane protein</topology>
    </subcellularLocation>
    <subcellularLocation>
        <location evidence="6">Cell membrane</location>
        <topology evidence="6">Multi-pass membrane protein</topology>
    </subcellularLocation>
</comment>
<dbReference type="GO" id="GO:0006885">
    <property type="term" value="P:regulation of pH"/>
    <property type="evidence" value="ECO:0007669"/>
    <property type="project" value="UniProtKB-UniRule"/>
</dbReference>
<keyword evidence="2 6" id="KW-1003">Cell membrane</keyword>
<comment type="catalytic activity">
    <reaction evidence="6">
        <text>Na(+)(in) + 2 H(+)(out) = Na(+)(out) + 2 H(+)(in)</text>
        <dbReference type="Rhea" id="RHEA:29251"/>
        <dbReference type="ChEBI" id="CHEBI:15378"/>
        <dbReference type="ChEBI" id="CHEBI:29101"/>
    </reaction>
</comment>
<evidence type="ECO:0000313" key="8">
    <source>
        <dbReference type="Proteomes" id="UP000199149"/>
    </source>
</evidence>
<keyword evidence="8" id="KW-1185">Reference proteome</keyword>
<feature type="transmembrane region" description="Helical" evidence="6">
    <location>
        <begin position="250"/>
        <end position="272"/>
    </location>
</feature>
<feature type="transmembrane region" description="Helical" evidence="6">
    <location>
        <begin position="147"/>
        <end position="168"/>
    </location>
</feature>
<reference evidence="8" key="1">
    <citation type="submission" date="2016-10" db="EMBL/GenBank/DDBJ databases">
        <authorList>
            <person name="Varghese N."/>
            <person name="Submissions S."/>
        </authorList>
    </citation>
    <scope>NUCLEOTIDE SEQUENCE [LARGE SCALE GENOMIC DNA]</scope>
    <source>
        <strain evidence="8">XJ109</strain>
    </source>
</reference>
<accession>A0A1I4UFG3</accession>
<keyword evidence="6" id="KW-0915">Sodium</keyword>
<feature type="transmembrane region" description="Helical" evidence="6">
    <location>
        <begin position="357"/>
        <end position="378"/>
    </location>
</feature>
<dbReference type="PANTHER" id="PTHR30341">
    <property type="entry name" value="SODIUM ION/PROTON ANTIPORTER NHAA-RELATED"/>
    <property type="match status" value="1"/>
</dbReference>
<protein>
    <recommendedName>
        <fullName evidence="6">Na(+)/H(+) antiporter NhaA</fullName>
    </recommendedName>
    <alternativeName>
        <fullName evidence="6">Sodium/proton antiporter NhaA</fullName>
    </alternativeName>
</protein>
<feature type="transmembrane region" description="Helical" evidence="6">
    <location>
        <begin position="115"/>
        <end position="135"/>
    </location>
</feature>
<dbReference type="RefSeq" id="WP_092906872.1">
    <property type="nucleotide sequence ID" value="NZ_FOUZ01000003.1"/>
</dbReference>
<feature type="transmembrane region" description="Helical" evidence="6">
    <location>
        <begin position="89"/>
        <end position="109"/>
    </location>
</feature>
<organism evidence="7 8">
    <name type="scientific">Algoriella xinjiangensis</name>
    <dbReference type="NCBI Taxonomy" id="684065"/>
    <lineage>
        <taxon>Bacteria</taxon>
        <taxon>Pseudomonadati</taxon>
        <taxon>Bacteroidota</taxon>
        <taxon>Flavobacteriia</taxon>
        <taxon>Flavobacteriales</taxon>
        <taxon>Weeksellaceae</taxon>
        <taxon>Algoriella</taxon>
    </lineage>
</organism>
<evidence type="ECO:0000256" key="5">
    <source>
        <dbReference type="ARBA" id="ARBA00023136"/>
    </source>
</evidence>
<evidence type="ECO:0000256" key="3">
    <source>
        <dbReference type="ARBA" id="ARBA00022692"/>
    </source>
</evidence>
<sequence length="386" mass="41342">MISSKLFSSFFQSQTSGGIVLIFCTIFSLILANSPIAQSYDAIWLTDMFGHSFAHWINDGLMAIFFFLIGLELKREIFVGELSSAKKAILPVFAALGGMAVPALIFFLTNKGTDTISGFGIPMATDIAFAVAIITMLGKRVPMSLKVFLTALAVIDDLGAIIVIAIFYPNPELPFDFTQFGTSIAILAGLFVLNKLKVKSMILYIVGGIAVWWFMLHSGIHATIAGVLVAFAIPFDKIDAKSMSAKMEHALHLPVAFVILPLFALANTAITIEGGGLAHFSIPLASGIFLGLVLGKPIGITLFTFIAVKLGLCDLPTAVNFKRVFGVGILGGIGFTMSIFVSMLAFSDQSYINEAKLMILVASVTAAIAGFIVLKILLTTKQDYSD</sequence>
<keyword evidence="6" id="KW-0739">Sodium transport</keyword>
<dbReference type="AlphaFoldDB" id="A0A1I4UFG3"/>
<keyword evidence="6" id="KW-0050">Antiport</keyword>
<dbReference type="EMBL" id="FOUZ01000003">
    <property type="protein sequence ID" value="SFM87591.1"/>
    <property type="molecule type" value="Genomic_DNA"/>
</dbReference>
<dbReference type="GO" id="GO:0015385">
    <property type="term" value="F:sodium:proton antiporter activity"/>
    <property type="evidence" value="ECO:0007669"/>
    <property type="project" value="UniProtKB-UniRule"/>
</dbReference>
<dbReference type="InterPro" id="IPR023171">
    <property type="entry name" value="Na/H_antiporter_dom_sf"/>
</dbReference>
<keyword evidence="6" id="KW-0406">Ion transport</keyword>
<name>A0A1I4UFG3_9FLAO</name>
<comment type="function">
    <text evidence="6">Na(+)/H(+) antiporter that extrudes sodium in exchange for external protons.</text>
</comment>
<evidence type="ECO:0000256" key="2">
    <source>
        <dbReference type="ARBA" id="ARBA00022475"/>
    </source>
</evidence>
<comment type="similarity">
    <text evidence="6">Belongs to the NhaA Na(+)/H(+) (TC 2.A.33) antiporter family.</text>
</comment>
<feature type="transmembrane region" description="Helical" evidence="6">
    <location>
        <begin position="174"/>
        <end position="193"/>
    </location>
</feature>
<dbReference type="GO" id="GO:0005886">
    <property type="term" value="C:plasma membrane"/>
    <property type="evidence" value="ECO:0007669"/>
    <property type="project" value="UniProtKB-SubCell"/>
</dbReference>
<feature type="transmembrane region" description="Helical" evidence="6">
    <location>
        <begin position="284"/>
        <end position="312"/>
    </location>
</feature>
<proteinExistence type="inferred from homology"/>
<keyword evidence="3 6" id="KW-0812">Transmembrane</keyword>
<dbReference type="HAMAP" id="MF_01844">
    <property type="entry name" value="NhaA"/>
    <property type="match status" value="1"/>
</dbReference>
<dbReference type="PANTHER" id="PTHR30341:SF0">
    <property type="entry name" value="NA(+)_H(+) ANTIPORTER NHAA"/>
    <property type="match status" value="1"/>
</dbReference>
<evidence type="ECO:0000256" key="4">
    <source>
        <dbReference type="ARBA" id="ARBA00022989"/>
    </source>
</evidence>
<dbReference type="Gene3D" id="1.20.1530.10">
    <property type="entry name" value="Na+/H+ antiporter like domain"/>
    <property type="match status" value="1"/>
</dbReference>
<evidence type="ECO:0000256" key="6">
    <source>
        <dbReference type="HAMAP-Rule" id="MF_01844"/>
    </source>
</evidence>
<dbReference type="NCBIfam" id="NF007112">
    <property type="entry name" value="PRK09561.1"/>
    <property type="match status" value="1"/>
</dbReference>
<feature type="transmembrane region" description="Helical" evidence="6">
    <location>
        <begin position="324"/>
        <end position="345"/>
    </location>
</feature>
<dbReference type="NCBIfam" id="TIGR00773">
    <property type="entry name" value="NhaA"/>
    <property type="match status" value="1"/>
</dbReference>
<dbReference type="InterPro" id="IPR004670">
    <property type="entry name" value="NhaA"/>
</dbReference>
<dbReference type="Pfam" id="PF06965">
    <property type="entry name" value="Na_H_antiport_1"/>
    <property type="match status" value="1"/>
</dbReference>